<feature type="region of interest" description="Disordered" evidence="1">
    <location>
        <begin position="1"/>
        <end position="31"/>
    </location>
</feature>
<reference evidence="2" key="1">
    <citation type="submission" date="2019-12" db="EMBL/GenBank/DDBJ databases">
        <title>Genome sequencing and annotation of Brassica cretica.</title>
        <authorList>
            <person name="Studholme D.J."/>
            <person name="Sarris P.F."/>
        </authorList>
    </citation>
    <scope>NUCLEOTIDE SEQUENCE</scope>
    <source>
        <strain evidence="2">PFS-001/15</strain>
        <tissue evidence="2">Leaf</tissue>
    </source>
</reference>
<dbReference type="Proteomes" id="UP000712281">
    <property type="component" value="Unassembled WGS sequence"/>
</dbReference>
<sequence length="73" mass="8286">MLQFLQLPTGTQSASKQESKDELKAGEVKETTCRRSEITASFAFHRDRIHPSNRDPYRENGSVPDNPPEETKP</sequence>
<evidence type="ECO:0000313" key="2">
    <source>
        <dbReference type="EMBL" id="KAF2582759.1"/>
    </source>
</evidence>
<comment type="caution">
    <text evidence="2">The sequence shown here is derived from an EMBL/GenBank/DDBJ whole genome shotgun (WGS) entry which is preliminary data.</text>
</comment>
<dbReference type="EMBL" id="QGKW02001660">
    <property type="protein sequence ID" value="KAF2582759.1"/>
    <property type="molecule type" value="Genomic_DNA"/>
</dbReference>
<evidence type="ECO:0000256" key="1">
    <source>
        <dbReference type="SAM" id="MobiDB-lite"/>
    </source>
</evidence>
<proteinExistence type="predicted"/>
<accession>A0A8S9JM49</accession>
<name>A0A8S9JM49_BRACR</name>
<organism evidence="2 3">
    <name type="scientific">Brassica cretica</name>
    <name type="common">Mustard</name>
    <dbReference type="NCBI Taxonomy" id="69181"/>
    <lineage>
        <taxon>Eukaryota</taxon>
        <taxon>Viridiplantae</taxon>
        <taxon>Streptophyta</taxon>
        <taxon>Embryophyta</taxon>
        <taxon>Tracheophyta</taxon>
        <taxon>Spermatophyta</taxon>
        <taxon>Magnoliopsida</taxon>
        <taxon>eudicotyledons</taxon>
        <taxon>Gunneridae</taxon>
        <taxon>Pentapetalae</taxon>
        <taxon>rosids</taxon>
        <taxon>malvids</taxon>
        <taxon>Brassicales</taxon>
        <taxon>Brassicaceae</taxon>
        <taxon>Brassiceae</taxon>
        <taxon>Brassica</taxon>
    </lineage>
</organism>
<feature type="compositionally biased region" description="Basic and acidic residues" evidence="1">
    <location>
        <begin position="44"/>
        <end position="58"/>
    </location>
</feature>
<feature type="compositionally biased region" description="Basic and acidic residues" evidence="1">
    <location>
        <begin position="17"/>
        <end position="31"/>
    </location>
</feature>
<dbReference type="AlphaFoldDB" id="A0A8S9JM49"/>
<evidence type="ECO:0000313" key="3">
    <source>
        <dbReference type="Proteomes" id="UP000712281"/>
    </source>
</evidence>
<protein>
    <submittedName>
        <fullName evidence="2">Uncharacterized protein</fullName>
    </submittedName>
</protein>
<feature type="compositionally biased region" description="Polar residues" evidence="1">
    <location>
        <begin position="1"/>
        <end position="16"/>
    </location>
</feature>
<gene>
    <name evidence="2" type="ORF">F2Q68_00006965</name>
</gene>
<feature type="region of interest" description="Disordered" evidence="1">
    <location>
        <begin position="44"/>
        <end position="73"/>
    </location>
</feature>